<reference evidence="3" key="1">
    <citation type="submission" date="2017-09" db="EMBL/GenBank/DDBJ databases">
        <title>Depth-based differentiation of microbial function through sediment-hosted aquifers and enrichment of novel symbionts in the deep terrestrial subsurface.</title>
        <authorList>
            <person name="Probst A.J."/>
            <person name="Ladd B."/>
            <person name="Jarett J.K."/>
            <person name="Geller-Mcgrath D.E."/>
            <person name="Sieber C.M.K."/>
            <person name="Emerson J.B."/>
            <person name="Anantharaman K."/>
            <person name="Thomas B.C."/>
            <person name="Malmstrom R."/>
            <person name="Stieglmeier M."/>
            <person name="Klingl A."/>
            <person name="Woyke T."/>
            <person name="Ryan C.M."/>
            <person name="Banfield J.F."/>
        </authorList>
    </citation>
    <scope>NUCLEOTIDE SEQUENCE [LARGE SCALE GENOMIC DNA]</scope>
</reference>
<protein>
    <recommendedName>
        <fullName evidence="4">AtpZ/AtpI family protein</fullName>
    </recommendedName>
</protein>
<evidence type="ECO:0000313" key="3">
    <source>
        <dbReference type="Proteomes" id="UP000230959"/>
    </source>
</evidence>
<dbReference type="Proteomes" id="UP000230959">
    <property type="component" value="Unassembled WGS sequence"/>
</dbReference>
<dbReference type="EMBL" id="PFER01000005">
    <property type="protein sequence ID" value="PJE73960.1"/>
    <property type="molecule type" value="Genomic_DNA"/>
</dbReference>
<feature type="transmembrane region" description="Helical" evidence="1">
    <location>
        <begin position="23"/>
        <end position="48"/>
    </location>
</feature>
<keyword evidence="1" id="KW-0812">Transmembrane</keyword>
<evidence type="ECO:0000256" key="1">
    <source>
        <dbReference type="SAM" id="Phobius"/>
    </source>
</evidence>
<keyword evidence="1" id="KW-0472">Membrane</keyword>
<feature type="transmembrane region" description="Helical" evidence="1">
    <location>
        <begin position="60"/>
        <end position="79"/>
    </location>
</feature>
<name>A0A2M8LBG5_9BACT</name>
<proteinExistence type="predicted"/>
<gene>
    <name evidence="2" type="ORF">COV02_00330</name>
</gene>
<keyword evidence="1" id="KW-1133">Transmembrane helix</keyword>
<evidence type="ECO:0008006" key="4">
    <source>
        <dbReference type="Google" id="ProtNLM"/>
    </source>
</evidence>
<accession>A0A2M8LBG5</accession>
<evidence type="ECO:0000313" key="2">
    <source>
        <dbReference type="EMBL" id="PJE73960.1"/>
    </source>
</evidence>
<dbReference type="AlphaFoldDB" id="A0A2M8LBG5"/>
<sequence>MENGRNQRLKELEQQRDEFHHRVFVRLFEIFVIFGAPVAIAFFAGGYFDGLYEHQRKFKIIALAVAFVISWAIMAKRYIQIDKQLKAIDKAIKEERNKNIS</sequence>
<comment type="caution">
    <text evidence="2">The sequence shown here is derived from an EMBL/GenBank/DDBJ whole genome shotgun (WGS) entry which is preliminary data.</text>
</comment>
<organism evidence="2 3">
    <name type="scientific">Candidatus Terrybacteria bacterium CG10_big_fil_rev_8_21_14_0_10_41_10</name>
    <dbReference type="NCBI Taxonomy" id="1975026"/>
    <lineage>
        <taxon>Bacteria</taxon>
        <taxon>Candidatus Terryibacteriota</taxon>
    </lineage>
</organism>